<organism evidence="2 3">
    <name type="scientific">Romanomermis culicivorax</name>
    <name type="common">Nematode worm</name>
    <dbReference type="NCBI Taxonomy" id="13658"/>
    <lineage>
        <taxon>Eukaryota</taxon>
        <taxon>Metazoa</taxon>
        <taxon>Ecdysozoa</taxon>
        <taxon>Nematoda</taxon>
        <taxon>Enoplea</taxon>
        <taxon>Dorylaimia</taxon>
        <taxon>Mermithida</taxon>
        <taxon>Mermithoidea</taxon>
        <taxon>Mermithidae</taxon>
        <taxon>Romanomermis</taxon>
    </lineage>
</organism>
<dbReference type="WBParaSite" id="nRc.2.0.1.t16833-RA">
    <property type="protein sequence ID" value="nRc.2.0.1.t16833-RA"/>
    <property type="gene ID" value="nRc.2.0.1.g16833"/>
</dbReference>
<evidence type="ECO:0000313" key="2">
    <source>
        <dbReference type="Proteomes" id="UP000887565"/>
    </source>
</evidence>
<accession>A0A915IRK5</accession>
<dbReference type="Proteomes" id="UP000887565">
    <property type="component" value="Unplaced"/>
</dbReference>
<feature type="compositionally biased region" description="Basic and acidic residues" evidence="1">
    <location>
        <begin position="114"/>
        <end position="132"/>
    </location>
</feature>
<proteinExistence type="predicted"/>
<name>A0A915IRK5_ROMCU</name>
<keyword evidence="2" id="KW-1185">Reference proteome</keyword>
<sequence length="157" mass="18470">MAKQAEVKATVARNVKGHQTLERQRLTTPPKIVHRMAETLDEIRWKSKPAWKSNLEDAPAELFKDQYLRRYKSKKANWIRWEDQKEQIDPKDQQINAFEKKVDLLMKVLGRWQDHEKGNEKEPQKKITKDNLGKPSGSFGGEMPGNCYCRECSVWKF</sequence>
<evidence type="ECO:0000256" key="1">
    <source>
        <dbReference type="SAM" id="MobiDB-lite"/>
    </source>
</evidence>
<evidence type="ECO:0000313" key="3">
    <source>
        <dbReference type="WBParaSite" id="nRc.2.0.1.t16833-RA"/>
    </source>
</evidence>
<reference evidence="3" key="1">
    <citation type="submission" date="2022-11" db="UniProtKB">
        <authorList>
            <consortium name="WormBaseParasite"/>
        </authorList>
    </citation>
    <scope>IDENTIFICATION</scope>
</reference>
<protein>
    <submittedName>
        <fullName evidence="3">Uncharacterized protein</fullName>
    </submittedName>
</protein>
<feature type="region of interest" description="Disordered" evidence="1">
    <location>
        <begin position="114"/>
        <end position="146"/>
    </location>
</feature>
<dbReference type="AlphaFoldDB" id="A0A915IRK5"/>